<evidence type="ECO:0000256" key="2">
    <source>
        <dbReference type="ARBA" id="ARBA00010596"/>
    </source>
</evidence>
<comment type="similarity">
    <text evidence="2 6">Belongs to the YIP1 family.</text>
</comment>
<comment type="subcellular location">
    <subcellularLocation>
        <location evidence="6">Golgi apparatus membrane</location>
        <topology evidence="6">Multi-pass membrane protein</topology>
    </subcellularLocation>
    <subcellularLocation>
        <location evidence="1">Membrane</location>
        <topology evidence="1">Multi-pass membrane protein</topology>
    </subcellularLocation>
</comment>
<dbReference type="EMBL" id="CAHIKZ030000019">
    <property type="protein sequence ID" value="CAE1140959.1"/>
    <property type="molecule type" value="Genomic_DNA"/>
</dbReference>
<evidence type="ECO:0000313" key="10">
    <source>
        <dbReference type="Proteomes" id="UP000597762"/>
    </source>
</evidence>
<keyword evidence="3 6" id="KW-0812">Transmembrane</keyword>
<evidence type="ECO:0000256" key="1">
    <source>
        <dbReference type="ARBA" id="ARBA00004141"/>
    </source>
</evidence>
<feature type="transmembrane region" description="Helical" evidence="6">
    <location>
        <begin position="202"/>
        <end position="222"/>
    </location>
</feature>
<sequence>MADRPAVIVDLDDQEGGKKAAQDELQFQDIDHNVTGRMKDELDLEKGHTHTFSNFPHSAESDDEEGGDKTELLRDEKRPHPFWRFEYYQQFFDVDSNQVFWRIMGSMTPNPRKNFLKTQIRPNPDLYGPFWICTTLVFTTAIAGNLANYFQSKGHSYHWQYDFHKVTFAATAIFSYWWIIPTMLFGLLWWRGSSAGYSFLEMISVYGYSLAIYIPISILWVVQINWFQWLLVIIGASLSGGVLLFTFWPAVREDEKKIAWAAMFLILLFHALLAIGFVLYFFHVPAPIPNHTGTTTTLSPANVPAHSNHPAPSEFSSPALVNKAPIPTSTIKSTKAVQNKTTPSTRKRNVA</sequence>
<dbReference type="Pfam" id="PF04893">
    <property type="entry name" value="Yip1"/>
    <property type="match status" value="1"/>
</dbReference>
<evidence type="ECO:0000259" key="8">
    <source>
        <dbReference type="Pfam" id="PF04893"/>
    </source>
</evidence>
<dbReference type="GO" id="GO:0000139">
    <property type="term" value="C:Golgi membrane"/>
    <property type="evidence" value="ECO:0007669"/>
    <property type="project" value="UniProtKB-SubCell"/>
</dbReference>
<feature type="transmembrane region" description="Helical" evidence="6">
    <location>
        <begin position="258"/>
        <end position="282"/>
    </location>
</feature>
<keyword evidence="10" id="KW-1185">Reference proteome</keyword>
<dbReference type="GO" id="GO:0031267">
    <property type="term" value="F:small GTPase binding"/>
    <property type="evidence" value="ECO:0007669"/>
    <property type="project" value="InterPro"/>
</dbReference>
<proteinExistence type="inferred from homology"/>
<evidence type="ECO:0000313" key="9">
    <source>
        <dbReference type="EMBL" id="CAE1140959.1"/>
    </source>
</evidence>
<evidence type="ECO:0000256" key="7">
    <source>
        <dbReference type="SAM" id="MobiDB-lite"/>
    </source>
</evidence>
<gene>
    <name evidence="9" type="ORF">SPHA_721</name>
</gene>
<evidence type="ECO:0000256" key="4">
    <source>
        <dbReference type="ARBA" id="ARBA00022989"/>
    </source>
</evidence>
<dbReference type="InterPro" id="IPR006977">
    <property type="entry name" value="Yip1_dom"/>
</dbReference>
<name>A0A812AMR8_ACAPH</name>
<keyword evidence="4 6" id="KW-1133">Transmembrane helix</keyword>
<feature type="region of interest" description="Disordered" evidence="7">
    <location>
        <begin position="295"/>
        <end position="317"/>
    </location>
</feature>
<feature type="region of interest" description="Disordered" evidence="7">
    <location>
        <begin position="1"/>
        <end position="24"/>
    </location>
</feature>
<reference evidence="9" key="1">
    <citation type="submission" date="2021-01" db="EMBL/GenBank/DDBJ databases">
        <authorList>
            <person name="Li R."/>
            <person name="Bekaert M."/>
        </authorList>
    </citation>
    <scope>NUCLEOTIDE SEQUENCE</scope>
    <source>
        <strain evidence="9">Farmed</strain>
    </source>
</reference>
<feature type="transmembrane region" description="Helical" evidence="6">
    <location>
        <begin position="228"/>
        <end position="251"/>
    </location>
</feature>
<dbReference type="OrthoDB" id="10256463at2759"/>
<feature type="transmembrane region" description="Helical" evidence="6">
    <location>
        <begin position="126"/>
        <end position="147"/>
    </location>
</feature>
<feature type="transmembrane region" description="Helical" evidence="6">
    <location>
        <begin position="167"/>
        <end position="190"/>
    </location>
</feature>
<organism evidence="9 10">
    <name type="scientific">Acanthosepion pharaonis</name>
    <name type="common">Pharaoh cuttlefish</name>
    <name type="synonym">Sepia pharaonis</name>
    <dbReference type="NCBI Taxonomy" id="158019"/>
    <lineage>
        <taxon>Eukaryota</taxon>
        <taxon>Metazoa</taxon>
        <taxon>Spiralia</taxon>
        <taxon>Lophotrochozoa</taxon>
        <taxon>Mollusca</taxon>
        <taxon>Cephalopoda</taxon>
        <taxon>Coleoidea</taxon>
        <taxon>Decapodiformes</taxon>
        <taxon>Sepiida</taxon>
        <taxon>Sepiina</taxon>
        <taxon>Sepiidae</taxon>
        <taxon>Acanthosepion</taxon>
    </lineage>
</organism>
<dbReference type="GO" id="GO:0016192">
    <property type="term" value="P:vesicle-mediated transport"/>
    <property type="evidence" value="ECO:0007669"/>
    <property type="project" value="InterPro"/>
</dbReference>
<accession>A0A812AMR8</accession>
<dbReference type="Proteomes" id="UP000597762">
    <property type="component" value="Unassembled WGS sequence"/>
</dbReference>
<evidence type="ECO:0000256" key="6">
    <source>
        <dbReference type="RuleBase" id="RU361264"/>
    </source>
</evidence>
<dbReference type="InterPro" id="IPR039765">
    <property type="entry name" value="Yip5/YIPF1/YIPF2"/>
</dbReference>
<evidence type="ECO:0000256" key="5">
    <source>
        <dbReference type="ARBA" id="ARBA00023136"/>
    </source>
</evidence>
<feature type="domain" description="Yip1" evidence="8">
    <location>
        <begin position="106"/>
        <end position="275"/>
    </location>
</feature>
<keyword evidence="5 6" id="KW-0472">Membrane</keyword>
<feature type="region of interest" description="Disordered" evidence="7">
    <location>
        <begin position="331"/>
        <end position="351"/>
    </location>
</feature>
<feature type="compositionally biased region" description="Polar residues" evidence="7">
    <location>
        <begin position="331"/>
        <end position="344"/>
    </location>
</feature>
<dbReference type="PANTHER" id="PTHR12822:SF2">
    <property type="entry name" value="PROTEIN YIPF"/>
    <property type="match status" value="1"/>
</dbReference>
<dbReference type="AlphaFoldDB" id="A0A812AMR8"/>
<protein>
    <recommendedName>
        <fullName evidence="6">Protein YIPF</fullName>
    </recommendedName>
</protein>
<feature type="region of interest" description="Disordered" evidence="7">
    <location>
        <begin position="49"/>
        <end position="70"/>
    </location>
</feature>
<evidence type="ECO:0000256" key="3">
    <source>
        <dbReference type="ARBA" id="ARBA00022692"/>
    </source>
</evidence>
<comment type="caution">
    <text evidence="9">The sequence shown here is derived from an EMBL/GenBank/DDBJ whole genome shotgun (WGS) entry which is preliminary data.</text>
</comment>
<dbReference type="PANTHER" id="PTHR12822">
    <property type="entry name" value="PROTEIN YIPF"/>
    <property type="match status" value="1"/>
</dbReference>